<dbReference type="Proteomes" id="UP001595752">
    <property type="component" value="Unassembled WGS sequence"/>
</dbReference>
<keyword evidence="11" id="KW-1185">Reference proteome</keyword>
<keyword evidence="7 9" id="KW-0460">Magnesium</keyword>
<accession>A0ABV8B0U2</accession>
<comment type="catalytic activity">
    <reaction evidence="9">
        <text>(7R,8S)-7,8-diammoniononanoate + CO2 + ATP = (4R,5S)-dethiobiotin + ADP + phosphate + 3 H(+)</text>
        <dbReference type="Rhea" id="RHEA:15805"/>
        <dbReference type="ChEBI" id="CHEBI:15378"/>
        <dbReference type="ChEBI" id="CHEBI:16526"/>
        <dbReference type="ChEBI" id="CHEBI:30616"/>
        <dbReference type="ChEBI" id="CHEBI:43474"/>
        <dbReference type="ChEBI" id="CHEBI:149469"/>
        <dbReference type="ChEBI" id="CHEBI:149473"/>
        <dbReference type="ChEBI" id="CHEBI:456216"/>
        <dbReference type="EC" id="6.3.3.3"/>
    </reaction>
</comment>
<dbReference type="EC" id="6.3.3.3" evidence="9"/>
<evidence type="ECO:0000256" key="9">
    <source>
        <dbReference type="HAMAP-Rule" id="MF_00336"/>
    </source>
</evidence>
<keyword evidence="4 9" id="KW-0547">Nucleotide-binding</keyword>
<comment type="pathway">
    <text evidence="9">Cofactor biosynthesis; biotin biosynthesis; biotin from 7,8-diaminononanoate: step 1/2.</text>
</comment>
<dbReference type="PANTHER" id="PTHR43210">
    <property type="entry name" value="DETHIOBIOTIN SYNTHETASE"/>
    <property type="match status" value="1"/>
</dbReference>
<evidence type="ECO:0000256" key="5">
    <source>
        <dbReference type="ARBA" id="ARBA00022756"/>
    </source>
</evidence>
<dbReference type="InterPro" id="IPR027417">
    <property type="entry name" value="P-loop_NTPase"/>
</dbReference>
<evidence type="ECO:0000256" key="3">
    <source>
        <dbReference type="ARBA" id="ARBA00022723"/>
    </source>
</evidence>
<keyword evidence="2 9" id="KW-0436">Ligase</keyword>
<comment type="subunit">
    <text evidence="9">Homodimer.</text>
</comment>
<keyword evidence="3 9" id="KW-0479">Metal-binding</keyword>
<comment type="cofactor">
    <cofactor evidence="9">
        <name>Mg(2+)</name>
        <dbReference type="ChEBI" id="CHEBI:18420"/>
    </cofactor>
</comment>
<evidence type="ECO:0000256" key="7">
    <source>
        <dbReference type="ARBA" id="ARBA00022842"/>
    </source>
</evidence>
<reference evidence="11" key="1">
    <citation type="journal article" date="2019" name="Int. J. Syst. Evol. Microbiol.">
        <title>The Global Catalogue of Microorganisms (GCM) 10K type strain sequencing project: providing services to taxonomists for standard genome sequencing and annotation.</title>
        <authorList>
            <consortium name="The Broad Institute Genomics Platform"/>
            <consortium name="The Broad Institute Genome Sequencing Center for Infectious Disease"/>
            <person name="Wu L."/>
            <person name="Ma J."/>
        </authorList>
    </citation>
    <scope>NUCLEOTIDE SEQUENCE [LARGE SCALE GENOMIC DNA]</scope>
    <source>
        <strain evidence="11">CCUG 61889</strain>
    </source>
</reference>
<comment type="function">
    <text evidence="9">Catalyzes a mechanistically unusual reaction, the ATP-dependent insertion of CO2 between the N7 and N8 nitrogen atoms of 7,8-diaminopelargonic acid (DAPA, also called 7,8-diammoniononanoate) to form a ureido ring.</text>
</comment>
<dbReference type="Gene3D" id="3.40.50.300">
    <property type="entry name" value="P-loop containing nucleotide triphosphate hydrolases"/>
    <property type="match status" value="1"/>
</dbReference>
<dbReference type="PANTHER" id="PTHR43210:SF2">
    <property type="entry name" value="ATP-DEPENDENT DETHIOBIOTIN SYNTHETASE BIOD 2"/>
    <property type="match status" value="1"/>
</dbReference>
<dbReference type="NCBIfam" id="TIGR00347">
    <property type="entry name" value="bioD"/>
    <property type="match status" value="1"/>
</dbReference>
<evidence type="ECO:0000256" key="2">
    <source>
        <dbReference type="ARBA" id="ARBA00022598"/>
    </source>
</evidence>
<dbReference type="RefSeq" id="WP_377914832.1">
    <property type="nucleotide sequence ID" value="NZ_JBHRZT010000043.1"/>
</dbReference>
<feature type="binding site" evidence="9">
    <location>
        <position position="112"/>
    </location>
    <ligand>
        <name>Mg(2+)</name>
        <dbReference type="ChEBI" id="CHEBI:18420"/>
    </ligand>
</feature>
<dbReference type="InterPro" id="IPR004472">
    <property type="entry name" value="DTB_synth_BioD"/>
</dbReference>
<evidence type="ECO:0000256" key="4">
    <source>
        <dbReference type="ARBA" id="ARBA00022741"/>
    </source>
</evidence>
<sequence length="254" mass="27543">MNGLFVTATDTEVGKTLVTGGLAGLLRKKGFDAGVFKPIQSGHDANDKEGDAWRLKHVSGVDDDVHTVCPYSVLEPLAPALALKRAGFEVAMADLLRHFEHLENTHEFMFVEGAGGLAVPYTSDCMVIHLAQALKMPLLIVARPTLGTVNHTILTVEYARQHGLTVAGVILSGYDSSQKERVNENINMIEQHGRTKVWGALPHLGNHPSREAVIQACDQYINQSFIQSIMKNGGWNDGANTNEKNVERAGAGSH</sequence>
<feature type="binding site" evidence="9">
    <location>
        <position position="51"/>
    </location>
    <ligand>
        <name>Mg(2+)</name>
        <dbReference type="ChEBI" id="CHEBI:18420"/>
    </ligand>
</feature>
<comment type="catalytic activity">
    <reaction evidence="8">
        <text>(7R,8S)-8-amino-7-(carboxyamino)nonanoate + ATP = (4R,5S)-dethiobiotin + ADP + phosphate + H(+)</text>
        <dbReference type="Rhea" id="RHEA:63684"/>
        <dbReference type="ChEBI" id="CHEBI:15378"/>
        <dbReference type="ChEBI" id="CHEBI:30616"/>
        <dbReference type="ChEBI" id="CHEBI:43474"/>
        <dbReference type="ChEBI" id="CHEBI:149470"/>
        <dbReference type="ChEBI" id="CHEBI:149473"/>
        <dbReference type="ChEBI" id="CHEBI:456216"/>
    </reaction>
</comment>
<keyword evidence="6 9" id="KW-0067">ATP-binding</keyword>
<gene>
    <name evidence="9 10" type="primary">bioD</name>
    <name evidence="10" type="ORF">ACFOU2_10465</name>
</gene>
<comment type="caution">
    <text evidence="9">Lacks conserved residue(s) required for the propagation of feature annotation.</text>
</comment>
<dbReference type="HAMAP" id="MF_00336">
    <property type="entry name" value="BioD"/>
    <property type="match status" value="1"/>
</dbReference>
<dbReference type="EMBL" id="JBHRZT010000043">
    <property type="protein sequence ID" value="MFC3883903.1"/>
    <property type="molecule type" value="Genomic_DNA"/>
</dbReference>
<comment type="subcellular location">
    <subcellularLocation>
        <location evidence="9">Cytoplasm</location>
    </subcellularLocation>
</comment>
<dbReference type="PIRSF" id="PIRSF006755">
    <property type="entry name" value="DTB_synth"/>
    <property type="match status" value="1"/>
</dbReference>
<evidence type="ECO:0000313" key="11">
    <source>
        <dbReference type="Proteomes" id="UP001595752"/>
    </source>
</evidence>
<dbReference type="SUPFAM" id="SSF52540">
    <property type="entry name" value="P-loop containing nucleoside triphosphate hydrolases"/>
    <property type="match status" value="1"/>
</dbReference>
<proteinExistence type="inferred from homology"/>
<feature type="binding site" evidence="9">
    <location>
        <position position="41"/>
    </location>
    <ligand>
        <name>substrate</name>
    </ligand>
</feature>
<dbReference type="GO" id="GO:0004141">
    <property type="term" value="F:dethiobiotin synthase activity"/>
    <property type="evidence" value="ECO:0007669"/>
    <property type="project" value="UniProtKB-EC"/>
</dbReference>
<name>A0ABV8B0U2_9BACI</name>
<feature type="binding site" evidence="9">
    <location>
        <begin position="112"/>
        <end position="115"/>
    </location>
    <ligand>
        <name>ATP</name>
        <dbReference type="ChEBI" id="CHEBI:30616"/>
    </ligand>
</feature>
<feature type="active site" evidence="9">
    <location>
        <position position="37"/>
    </location>
</feature>
<organism evidence="10 11">
    <name type="scientific">Bacillus songklensis</name>
    <dbReference type="NCBI Taxonomy" id="1069116"/>
    <lineage>
        <taxon>Bacteria</taxon>
        <taxon>Bacillati</taxon>
        <taxon>Bacillota</taxon>
        <taxon>Bacilli</taxon>
        <taxon>Bacillales</taxon>
        <taxon>Bacillaceae</taxon>
        <taxon>Bacillus</taxon>
    </lineage>
</organism>
<evidence type="ECO:0000256" key="8">
    <source>
        <dbReference type="ARBA" id="ARBA00047386"/>
    </source>
</evidence>
<protein>
    <recommendedName>
        <fullName evidence="9">ATP-dependent dethiobiotin synthetase BioD</fullName>
        <ecNumber evidence="9">6.3.3.3</ecNumber>
    </recommendedName>
    <alternativeName>
        <fullName evidence="9">DTB synthetase</fullName>
        <shortName evidence="9">DTBS</shortName>
    </alternativeName>
    <alternativeName>
        <fullName evidence="9">Dethiobiotin synthase</fullName>
    </alternativeName>
</protein>
<dbReference type="Pfam" id="PF13500">
    <property type="entry name" value="AAA_26"/>
    <property type="match status" value="1"/>
</dbReference>
<keyword evidence="1 9" id="KW-0963">Cytoplasm</keyword>
<feature type="binding site" evidence="9">
    <location>
        <position position="51"/>
    </location>
    <ligand>
        <name>ATP</name>
        <dbReference type="ChEBI" id="CHEBI:30616"/>
    </ligand>
</feature>
<feature type="binding site" evidence="9">
    <location>
        <begin position="12"/>
        <end position="17"/>
    </location>
    <ligand>
        <name>ATP</name>
        <dbReference type="ChEBI" id="CHEBI:30616"/>
    </ligand>
</feature>
<feature type="binding site" evidence="9">
    <location>
        <begin position="202"/>
        <end position="204"/>
    </location>
    <ligand>
        <name>ATP</name>
        <dbReference type="ChEBI" id="CHEBI:30616"/>
    </ligand>
</feature>
<evidence type="ECO:0000256" key="6">
    <source>
        <dbReference type="ARBA" id="ARBA00022840"/>
    </source>
</evidence>
<comment type="caution">
    <text evidence="10">The sequence shown here is derived from an EMBL/GenBank/DDBJ whole genome shotgun (WGS) entry which is preliminary data.</text>
</comment>
<keyword evidence="5 9" id="KW-0093">Biotin biosynthesis</keyword>
<evidence type="ECO:0000313" key="10">
    <source>
        <dbReference type="EMBL" id="MFC3883903.1"/>
    </source>
</evidence>
<feature type="binding site" evidence="9">
    <location>
        <position position="16"/>
    </location>
    <ligand>
        <name>Mg(2+)</name>
        <dbReference type="ChEBI" id="CHEBI:18420"/>
    </ligand>
</feature>
<evidence type="ECO:0000256" key="1">
    <source>
        <dbReference type="ARBA" id="ARBA00022490"/>
    </source>
</evidence>
<comment type="similarity">
    <text evidence="9">Belongs to the dethiobiotin synthetase family.</text>
</comment>
<dbReference type="CDD" id="cd03109">
    <property type="entry name" value="DTBS"/>
    <property type="match status" value="1"/>
</dbReference>